<dbReference type="OrthoDB" id="9811409at2"/>
<keyword evidence="9" id="KW-1185">Reference proteome</keyword>
<comment type="similarity">
    <text evidence="1">Belongs to the HicA mRNA interferase family.</text>
</comment>
<protein>
    <submittedName>
        <fullName evidence="8">Putative RNA binding protein YcfA (HicA-like mRNA interferase family)</fullName>
    </submittedName>
</protein>
<evidence type="ECO:0000313" key="9">
    <source>
        <dbReference type="Proteomes" id="UP000294555"/>
    </source>
</evidence>
<dbReference type="InterPro" id="IPR038570">
    <property type="entry name" value="HicA_sf"/>
</dbReference>
<keyword evidence="7" id="KW-0346">Stress response</keyword>
<dbReference type="AlphaFoldDB" id="A0A4R1NBP0"/>
<dbReference type="Gene3D" id="3.30.920.30">
    <property type="entry name" value="Hypothetical protein"/>
    <property type="match status" value="1"/>
</dbReference>
<dbReference type="RefSeq" id="WP_132923514.1">
    <property type="nucleotide sequence ID" value="NZ_SJOI01000001.1"/>
</dbReference>
<keyword evidence="3" id="KW-0540">Nuclease</keyword>
<sequence>MTSGELIKGLQDDGWNIRKMGPRKTKGSHVTLTKPGWFNIITLPHPRKDVSKGLIKQVQRISGIAFI</sequence>
<comment type="caution">
    <text evidence="8">The sequence shown here is derived from an EMBL/GenBank/DDBJ whole genome shotgun (WGS) entry which is preliminary data.</text>
</comment>
<name>A0A4R1NBP0_9GAMM</name>
<evidence type="ECO:0000256" key="3">
    <source>
        <dbReference type="ARBA" id="ARBA00022722"/>
    </source>
</evidence>
<dbReference type="Proteomes" id="UP000294555">
    <property type="component" value="Unassembled WGS sequence"/>
</dbReference>
<evidence type="ECO:0000256" key="5">
    <source>
        <dbReference type="ARBA" id="ARBA00022801"/>
    </source>
</evidence>
<organism evidence="8 9">
    <name type="scientific">Sodalis ligni</name>
    <dbReference type="NCBI Taxonomy" id="2697027"/>
    <lineage>
        <taxon>Bacteria</taxon>
        <taxon>Pseudomonadati</taxon>
        <taxon>Pseudomonadota</taxon>
        <taxon>Gammaproteobacteria</taxon>
        <taxon>Enterobacterales</taxon>
        <taxon>Bruguierivoracaceae</taxon>
        <taxon>Sodalis</taxon>
    </lineage>
</organism>
<gene>
    <name evidence="8" type="ORF">EZJ58_2888</name>
</gene>
<dbReference type="EMBL" id="SJOI01000001">
    <property type="protein sequence ID" value="TCL04752.1"/>
    <property type="molecule type" value="Genomic_DNA"/>
</dbReference>
<evidence type="ECO:0000256" key="2">
    <source>
        <dbReference type="ARBA" id="ARBA00022649"/>
    </source>
</evidence>
<proteinExistence type="inferred from homology"/>
<keyword evidence="5" id="KW-0378">Hydrolase</keyword>
<accession>A0A4R1NBP0</accession>
<dbReference type="GO" id="GO:0004519">
    <property type="term" value="F:endonuclease activity"/>
    <property type="evidence" value="ECO:0007669"/>
    <property type="project" value="UniProtKB-KW"/>
</dbReference>
<keyword evidence="4" id="KW-0255">Endonuclease</keyword>
<evidence type="ECO:0000256" key="1">
    <source>
        <dbReference type="ARBA" id="ARBA00006620"/>
    </source>
</evidence>
<dbReference type="InterPro" id="IPR012933">
    <property type="entry name" value="HicA_mRNA_interferase"/>
</dbReference>
<reference evidence="8 9" key="1">
    <citation type="submission" date="2019-02" db="EMBL/GenBank/DDBJ databases">
        <title>Investigation of anaerobic lignin degradation for improved lignocellulosic biofuels.</title>
        <authorList>
            <person name="Deangelis K."/>
        </authorList>
    </citation>
    <scope>NUCLEOTIDE SEQUENCE [LARGE SCALE GENOMIC DNA]</scope>
    <source>
        <strain evidence="8 9">159R</strain>
    </source>
</reference>
<dbReference type="GO" id="GO:0016787">
    <property type="term" value="F:hydrolase activity"/>
    <property type="evidence" value="ECO:0007669"/>
    <property type="project" value="UniProtKB-KW"/>
</dbReference>
<dbReference type="Pfam" id="PF07927">
    <property type="entry name" value="HicA_toxin"/>
    <property type="match status" value="1"/>
</dbReference>
<keyword evidence="6" id="KW-0694">RNA-binding</keyword>
<evidence type="ECO:0000256" key="4">
    <source>
        <dbReference type="ARBA" id="ARBA00022759"/>
    </source>
</evidence>
<evidence type="ECO:0000256" key="6">
    <source>
        <dbReference type="ARBA" id="ARBA00022884"/>
    </source>
</evidence>
<evidence type="ECO:0000256" key="7">
    <source>
        <dbReference type="ARBA" id="ARBA00023016"/>
    </source>
</evidence>
<dbReference type="SUPFAM" id="SSF54786">
    <property type="entry name" value="YcfA/nrd intein domain"/>
    <property type="match status" value="1"/>
</dbReference>
<evidence type="ECO:0000313" key="8">
    <source>
        <dbReference type="EMBL" id="TCL04752.1"/>
    </source>
</evidence>
<dbReference type="GO" id="GO:0003729">
    <property type="term" value="F:mRNA binding"/>
    <property type="evidence" value="ECO:0007669"/>
    <property type="project" value="InterPro"/>
</dbReference>
<keyword evidence="2" id="KW-1277">Toxin-antitoxin system</keyword>